<reference evidence="2 3" key="1">
    <citation type="journal article" date="2018" name="Sci. Rep.">
        <title>Comparative genomics provides insights into the lifestyle and reveals functional heterogeneity of dark septate endophytic fungi.</title>
        <authorList>
            <person name="Knapp D.G."/>
            <person name="Nemeth J.B."/>
            <person name="Barry K."/>
            <person name="Hainaut M."/>
            <person name="Henrissat B."/>
            <person name="Johnson J."/>
            <person name="Kuo A."/>
            <person name="Lim J.H.P."/>
            <person name="Lipzen A."/>
            <person name="Nolan M."/>
            <person name="Ohm R.A."/>
            <person name="Tamas L."/>
            <person name="Grigoriev I.V."/>
            <person name="Spatafora J.W."/>
            <person name="Nagy L.G."/>
            <person name="Kovacs G.M."/>
        </authorList>
    </citation>
    <scope>NUCLEOTIDE SEQUENCE [LARGE SCALE GENOMIC DNA]</scope>
    <source>
        <strain evidence="2 3">DSE2036</strain>
    </source>
</reference>
<organism evidence="2 3">
    <name type="scientific">Periconia macrospinosa</name>
    <dbReference type="NCBI Taxonomy" id="97972"/>
    <lineage>
        <taxon>Eukaryota</taxon>
        <taxon>Fungi</taxon>
        <taxon>Dikarya</taxon>
        <taxon>Ascomycota</taxon>
        <taxon>Pezizomycotina</taxon>
        <taxon>Dothideomycetes</taxon>
        <taxon>Pleosporomycetidae</taxon>
        <taxon>Pleosporales</taxon>
        <taxon>Massarineae</taxon>
        <taxon>Periconiaceae</taxon>
        <taxon>Periconia</taxon>
    </lineage>
</organism>
<keyword evidence="3" id="KW-1185">Reference proteome</keyword>
<dbReference type="AlphaFoldDB" id="A0A2V1D1C0"/>
<dbReference type="EMBL" id="KZ805780">
    <property type="protein sequence ID" value="PVH91785.1"/>
    <property type="molecule type" value="Genomic_DNA"/>
</dbReference>
<feature type="transmembrane region" description="Helical" evidence="1">
    <location>
        <begin position="77"/>
        <end position="94"/>
    </location>
</feature>
<keyword evidence="1" id="KW-1133">Transmembrane helix</keyword>
<gene>
    <name evidence="2" type="ORF">DM02DRAFT_315776</name>
</gene>
<keyword evidence="1" id="KW-0472">Membrane</keyword>
<protein>
    <submittedName>
        <fullName evidence="2">Uncharacterized protein</fullName>
    </submittedName>
</protein>
<proteinExistence type="predicted"/>
<keyword evidence="1" id="KW-0812">Transmembrane</keyword>
<sequence>MYLTTLCTYLHTRYLPTYLHVSLSPNFPRPNPTFSPLRPLRTEPTKSPLVARNRTYFVTGMLRKRVFREVGPSLCTYIIYLSGLVGGLCTYSWGNKRREEERGKTL</sequence>
<evidence type="ECO:0000313" key="3">
    <source>
        <dbReference type="Proteomes" id="UP000244855"/>
    </source>
</evidence>
<evidence type="ECO:0000256" key="1">
    <source>
        <dbReference type="SAM" id="Phobius"/>
    </source>
</evidence>
<evidence type="ECO:0000313" key="2">
    <source>
        <dbReference type="EMBL" id="PVH91785.1"/>
    </source>
</evidence>
<accession>A0A2V1D1C0</accession>
<dbReference type="Proteomes" id="UP000244855">
    <property type="component" value="Unassembled WGS sequence"/>
</dbReference>
<name>A0A2V1D1C0_9PLEO</name>